<sequence length="329" mass="34934">MFFAQRRATQGGGLLEKLEQIFDAAGFPRLLEDNDLVAVKVQVGERGNTTHLRSEMVKRIVKRIRFHHGRPFVTDTGSTGARSDAVSHALLAAEHGFSLAALGAPFIVADGLTGQDHVMVGGPGHSVREAPLAPALHQADCVVSLAHVTADPVFGFCGALHNLGFLGLARAHRHLVTNRQALPVPAVAKSVILEEELEFLASDATATLPPAEVAARMVEAFAAIARSKPGRCGFINVLLEVTPDPDGNPWSDAPIVADIGILASRDPVALDQASADFINNAEGLPGTRLSHPGAKDKLWDLNPGVDWSSALAYAERLGLGSRDYELLII</sequence>
<dbReference type="AlphaFoldDB" id="A0A937X5A4"/>
<evidence type="ECO:0000313" key="2">
    <source>
        <dbReference type="EMBL" id="MBM3275047.1"/>
    </source>
</evidence>
<comment type="caution">
    <text evidence="2">The sequence shown here is derived from an EMBL/GenBank/DDBJ whole genome shotgun (WGS) entry which is preliminary data.</text>
</comment>
<protein>
    <submittedName>
        <fullName evidence="2">DUF362 domain-containing protein</fullName>
    </submittedName>
</protein>
<organism evidence="2 3">
    <name type="scientific">Candidatus Tanganyikabacteria bacterium</name>
    <dbReference type="NCBI Taxonomy" id="2961651"/>
    <lineage>
        <taxon>Bacteria</taxon>
        <taxon>Bacillati</taxon>
        <taxon>Candidatus Sericytochromatia</taxon>
        <taxon>Candidatus Tanganyikabacteria</taxon>
    </lineage>
</organism>
<gene>
    <name evidence="2" type="ORF">FJZ00_07830</name>
</gene>
<name>A0A937X5A4_9BACT</name>
<dbReference type="InterPro" id="IPR007160">
    <property type="entry name" value="DUF362"/>
</dbReference>
<evidence type="ECO:0000313" key="3">
    <source>
        <dbReference type="Proteomes" id="UP000703893"/>
    </source>
</evidence>
<reference evidence="2 3" key="1">
    <citation type="submission" date="2019-03" db="EMBL/GenBank/DDBJ databases">
        <title>Lake Tanganyika Metagenome-Assembled Genomes (MAGs).</title>
        <authorList>
            <person name="Tran P."/>
        </authorList>
    </citation>
    <scope>NUCLEOTIDE SEQUENCE [LARGE SCALE GENOMIC DNA]</scope>
    <source>
        <strain evidence="2">K_DeepCast_65m_m2_236</strain>
    </source>
</reference>
<dbReference type="EMBL" id="VGJX01000422">
    <property type="protein sequence ID" value="MBM3275047.1"/>
    <property type="molecule type" value="Genomic_DNA"/>
</dbReference>
<feature type="domain" description="DUF362" evidence="1">
    <location>
        <begin position="37"/>
        <end position="276"/>
    </location>
</feature>
<dbReference type="Proteomes" id="UP000703893">
    <property type="component" value="Unassembled WGS sequence"/>
</dbReference>
<evidence type="ECO:0000259" key="1">
    <source>
        <dbReference type="Pfam" id="PF04015"/>
    </source>
</evidence>
<dbReference type="Pfam" id="PF04015">
    <property type="entry name" value="DUF362"/>
    <property type="match status" value="1"/>
</dbReference>
<accession>A0A937X5A4</accession>
<proteinExistence type="predicted"/>